<sequence length="201" mass="21258">MIDPRHHLGPKRPATPILKTLNGWRSPHCMTEADIMIEGVPQWATLSRCRTESRMGSISPTRTGIDPSVSSAAVNEPNSEDVDGGPGRVVFSFVRGSCPGIGSSGDRDAVPVKAPRALAVSRVCASVALPKSEGRVVICAGPTLSAAGSKVNTPLRLEQCGFKGSRQVRSVTWDKGLALRTGPVGLGPRKRVWHCTGTGRD</sequence>
<protein>
    <submittedName>
        <fullName evidence="2">Uncharacterized protein</fullName>
    </submittedName>
</protein>
<proteinExistence type="predicted"/>
<keyword evidence="3" id="KW-1185">Reference proteome</keyword>
<evidence type="ECO:0000256" key="1">
    <source>
        <dbReference type="SAM" id="MobiDB-lite"/>
    </source>
</evidence>
<comment type="caution">
    <text evidence="2">The sequence shown here is derived from an EMBL/GenBank/DDBJ whole genome shotgun (WGS) entry which is preliminary data.</text>
</comment>
<organism evidence="2 3">
    <name type="scientific">Argiope bruennichi</name>
    <name type="common">Wasp spider</name>
    <name type="synonym">Aranea bruennichi</name>
    <dbReference type="NCBI Taxonomy" id="94029"/>
    <lineage>
        <taxon>Eukaryota</taxon>
        <taxon>Metazoa</taxon>
        <taxon>Ecdysozoa</taxon>
        <taxon>Arthropoda</taxon>
        <taxon>Chelicerata</taxon>
        <taxon>Arachnida</taxon>
        <taxon>Araneae</taxon>
        <taxon>Araneomorphae</taxon>
        <taxon>Entelegynae</taxon>
        <taxon>Araneoidea</taxon>
        <taxon>Araneidae</taxon>
        <taxon>Argiope</taxon>
    </lineage>
</organism>
<feature type="compositionally biased region" description="Polar residues" evidence="1">
    <location>
        <begin position="54"/>
        <end position="77"/>
    </location>
</feature>
<gene>
    <name evidence="2" type="ORF">HNY73_011687</name>
</gene>
<dbReference type="Proteomes" id="UP000807504">
    <property type="component" value="Unassembled WGS sequence"/>
</dbReference>
<dbReference type="EMBL" id="JABXBU010001047">
    <property type="protein sequence ID" value="KAF8784092.1"/>
    <property type="molecule type" value="Genomic_DNA"/>
</dbReference>
<evidence type="ECO:0000313" key="3">
    <source>
        <dbReference type="Proteomes" id="UP000807504"/>
    </source>
</evidence>
<feature type="region of interest" description="Disordered" evidence="1">
    <location>
        <begin position="54"/>
        <end position="85"/>
    </location>
</feature>
<evidence type="ECO:0000313" key="2">
    <source>
        <dbReference type="EMBL" id="KAF8784092.1"/>
    </source>
</evidence>
<dbReference type="AlphaFoldDB" id="A0A8T0F0U4"/>
<accession>A0A8T0F0U4</accession>
<reference evidence="2" key="2">
    <citation type="submission" date="2020-06" db="EMBL/GenBank/DDBJ databases">
        <authorList>
            <person name="Sheffer M."/>
        </authorList>
    </citation>
    <scope>NUCLEOTIDE SEQUENCE</scope>
</reference>
<name>A0A8T0F0U4_ARGBR</name>
<reference evidence="2" key="1">
    <citation type="journal article" date="2020" name="bioRxiv">
        <title>Chromosome-level reference genome of the European wasp spider Argiope bruennichi: a resource for studies on range expansion and evolutionary adaptation.</title>
        <authorList>
            <person name="Sheffer M.M."/>
            <person name="Hoppe A."/>
            <person name="Krehenwinkel H."/>
            <person name="Uhl G."/>
            <person name="Kuss A.W."/>
            <person name="Jensen L."/>
            <person name="Jensen C."/>
            <person name="Gillespie R.G."/>
            <person name="Hoff K.J."/>
            <person name="Prost S."/>
        </authorList>
    </citation>
    <scope>NUCLEOTIDE SEQUENCE</scope>
</reference>